<dbReference type="GO" id="GO:0006269">
    <property type="term" value="P:DNA replication, synthesis of primer"/>
    <property type="evidence" value="ECO:0007669"/>
    <property type="project" value="UniProtKB-KW"/>
</dbReference>
<dbReference type="InterPro" id="IPR058560">
    <property type="entry name" value="DNA_primase_C"/>
</dbReference>
<dbReference type="Proteomes" id="UP000485058">
    <property type="component" value="Unassembled WGS sequence"/>
</dbReference>
<keyword evidence="8" id="KW-0411">Iron-sulfur</keyword>
<accession>A0A699ZUR1</accession>
<dbReference type="CDD" id="cd07322">
    <property type="entry name" value="PriL_PriS_Eukaryotic"/>
    <property type="match status" value="1"/>
</dbReference>
<evidence type="ECO:0000256" key="4">
    <source>
        <dbReference type="ARBA" id="ARBA00022515"/>
    </source>
</evidence>
<proteinExistence type="inferred from homology"/>
<comment type="similarity">
    <text evidence="2">Belongs to the eukaryotic-type primase large subunit family.</text>
</comment>
<evidence type="ECO:0000256" key="8">
    <source>
        <dbReference type="ARBA" id="ARBA00023014"/>
    </source>
</evidence>
<keyword evidence="12" id="KW-1185">Reference proteome</keyword>
<keyword evidence="5" id="KW-0235">DNA replication</keyword>
<sequence>MEFLGTRPSASAKALQNSSAQVSRGYASNALQSKAGQHSTRHTTLSMYSELPVGDISLEDFEQLALDRLRVLKGVEEVKLRNKSDAEVQARARELVDRHLKGNDNEDTARRDQLSHFILRLAYCRTPELRKWLLLQAAQESELFRVRFSQLLLTDSDKVLLSQAMKAEDVATELAGSYYKVPFQAVPDLVAGRKVLLRGGYAFVSQRDVASLVLQDFRTGLSKNLMTHLNQERHLRHGGRQQLSLFLKVVGLPLEDAMLFWRTSFAPRTPADKFDKEYAYNVRHNYGKEGNRKDYSAHNCLTLIRMTGGPQDHHGCPYRRLDEPQLRQALMRAGCDLKMSEEAVSKARAGHFQLACACAFEASHRNGL</sequence>
<dbReference type="EMBL" id="BLLF01001954">
    <property type="protein sequence ID" value="GFH22038.1"/>
    <property type="molecule type" value="Genomic_DNA"/>
</dbReference>
<evidence type="ECO:0000313" key="12">
    <source>
        <dbReference type="Proteomes" id="UP000485058"/>
    </source>
</evidence>
<evidence type="ECO:0000313" key="11">
    <source>
        <dbReference type="EMBL" id="GFH22038.1"/>
    </source>
</evidence>
<feature type="domain" description="DNA primase large subunit C-terminal" evidence="10">
    <location>
        <begin position="223"/>
        <end position="366"/>
    </location>
</feature>
<dbReference type="PANTHER" id="PTHR10537">
    <property type="entry name" value="DNA PRIMASE LARGE SUBUNIT"/>
    <property type="match status" value="1"/>
</dbReference>
<evidence type="ECO:0000256" key="2">
    <source>
        <dbReference type="ARBA" id="ARBA00010564"/>
    </source>
</evidence>
<evidence type="ECO:0000256" key="3">
    <source>
        <dbReference type="ARBA" id="ARBA00022485"/>
    </source>
</evidence>
<dbReference type="GO" id="GO:0003677">
    <property type="term" value="F:DNA binding"/>
    <property type="evidence" value="ECO:0007669"/>
    <property type="project" value="UniProtKB-KW"/>
</dbReference>
<evidence type="ECO:0000256" key="5">
    <source>
        <dbReference type="ARBA" id="ARBA00022705"/>
    </source>
</evidence>
<dbReference type="AlphaFoldDB" id="A0A699ZUR1"/>
<dbReference type="InterPro" id="IPR016558">
    <property type="entry name" value="DNA_primase_lsu_euk"/>
</dbReference>
<dbReference type="Gene3D" id="1.20.930.80">
    <property type="match status" value="1"/>
</dbReference>
<evidence type="ECO:0000256" key="1">
    <source>
        <dbReference type="ARBA" id="ARBA00001966"/>
    </source>
</evidence>
<name>A0A699ZUR1_HAELA</name>
<organism evidence="11 12">
    <name type="scientific">Haematococcus lacustris</name>
    <name type="common">Green alga</name>
    <name type="synonym">Haematococcus pluvialis</name>
    <dbReference type="NCBI Taxonomy" id="44745"/>
    <lineage>
        <taxon>Eukaryota</taxon>
        <taxon>Viridiplantae</taxon>
        <taxon>Chlorophyta</taxon>
        <taxon>core chlorophytes</taxon>
        <taxon>Chlorophyceae</taxon>
        <taxon>CS clade</taxon>
        <taxon>Chlamydomonadales</taxon>
        <taxon>Haematococcaceae</taxon>
        <taxon>Haematococcus</taxon>
    </lineage>
</organism>
<dbReference type="GO" id="GO:0051539">
    <property type="term" value="F:4 iron, 4 sulfur cluster binding"/>
    <property type="evidence" value="ECO:0007669"/>
    <property type="project" value="UniProtKB-KW"/>
</dbReference>
<reference evidence="11 12" key="1">
    <citation type="submission" date="2020-02" db="EMBL/GenBank/DDBJ databases">
        <title>Draft genome sequence of Haematococcus lacustris strain NIES-144.</title>
        <authorList>
            <person name="Morimoto D."/>
            <person name="Nakagawa S."/>
            <person name="Yoshida T."/>
            <person name="Sawayama S."/>
        </authorList>
    </citation>
    <scope>NUCLEOTIDE SEQUENCE [LARGE SCALE GENOMIC DNA]</scope>
    <source>
        <strain evidence="11 12">NIES-144</strain>
    </source>
</reference>
<evidence type="ECO:0000256" key="6">
    <source>
        <dbReference type="ARBA" id="ARBA00022723"/>
    </source>
</evidence>
<gene>
    <name evidence="11" type="ORF">HaLaN_19439</name>
</gene>
<dbReference type="GO" id="GO:0005658">
    <property type="term" value="C:alpha DNA polymerase:primase complex"/>
    <property type="evidence" value="ECO:0007669"/>
    <property type="project" value="UniProtKB-ARBA"/>
</dbReference>
<keyword evidence="7" id="KW-0408">Iron</keyword>
<dbReference type="Pfam" id="PF04104">
    <property type="entry name" value="DNA_primase_lrg"/>
    <property type="match status" value="1"/>
</dbReference>
<keyword evidence="3" id="KW-0004">4Fe-4S</keyword>
<comment type="cofactor">
    <cofactor evidence="1">
        <name>[4Fe-4S] cluster</name>
        <dbReference type="ChEBI" id="CHEBI:49883"/>
    </cofactor>
</comment>
<protein>
    <recommendedName>
        <fullName evidence="10">DNA primase large subunit C-terminal domain-containing protein</fullName>
    </recommendedName>
</protein>
<dbReference type="InterPro" id="IPR007238">
    <property type="entry name" value="DNA_primase_lsu_euk/arc"/>
</dbReference>
<keyword evidence="4" id="KW-0639">Primosome</keyword>
<evidence type="ECO:0000256" key="9">
    <source>
        <dbReference type="ARBA" id="ARBA00023125"/>
    </source>
</evidence>
<keyword evidence="9" id="KW-0238">DNA-binding</keyword>
<dbReference type="GO" id="GO:0006270">
    <property type="term" value="P:DNA replication initiation"/>
    <property type="evidence" value="ECO:0007669"/>
    <property type="project" value="TreeGrafter"/>
</dbReference>
<comment type="caution">
    <text evidence="11">The sequence shown here is derived from an EMBL/GenBank/DDBJ whole genome shotgun (WGS) entry which is preliminary data.</text>
</comment>
<keyword evidence="6" id="KW-0479">Metal-binding</keyword>
<dbReference type="PANTHER" id="PTHR10537:SF3">
    <property type="entry name" value="DNA PRIMASE LARGE SUBUNIT"/>
    <property type="match status" value="1"/>
</dbReference>
<dbReference type="GO" id="GO:0046872">
    <property type="term" value="F:metal ion binding"/>
    <property type="evidence" value="ECO:0007669"/>
    <property type="project" value="UniProtKB-KW"/>
</dbReference>
<evidence type="ECO:0000259" key="10">
    <source>
        <dbReference type="Pfam" id="PF04104"/>
    </source>
</evidence>
<evidence type="ECO:0000256" key="7">
    <source>
        <dbReference type="ARBA" id="ARBA00023004"/>
    </source>
</evidence>